<name>A0A8J2P440_9HEXA</name>
<dbReference type="Proteomes" id="UP000708208">
    <property type="component" value="Unassembled WGS sequence"/>
</dbReference>
<accession>A0A8J2P440</accession>
<gene>
    <name evidence="1" type="ORF">AFUS01_LOCUS25640</name>
</gene>
<evidence type="ECO:0000313" key="2">
    <source>
        <dbReference type="Proteomes" id="UP000708208"/>
    </source>
</evidence>
<keyword evidence="2" id="KW-1185">Reference proteome</keyword>
<feature type="non-terminal residue" evidence="1">
    <location>
        <position position="1"/>
    </location>
</feature>
<protein>
    <submittedName>
        <fullName evidence="1">Uncharacterized protein</fullName>
    </submittedName>
</protein>
<dbReference type="EMBL" id="CAJVCH010332065">
    <property type="protein sequence ID" value="CAG7787121.1"/>
    <property type="molecule type" value="Genomic_DNA"/>
</dbReference>
<reference evidence="1" key="1">
    <citation type="submission" date="2021-06" db="EMBL/GenBank/DDBJ databases">
        <authorList>
            <person name="Hodson N. C."/>
            <person name="Mongue J. A."/>
            <person name="Jaron S. K."/>
        </authorList>
    </citation>
    <scope>NUCLEOTIDE SEQUENCE</scope>
</reference>
<organism evidence="1 2">
    <name type="scientific">Allacma fusca</name>
    <dbReference type="NCBI Taxonomy" id="39272"/>
    <lineage>
        <taxon>Eukaryota</taxon>
        <taxon>Metazoa</taxon>
        <taxon>Ecdysozoa</taxon>
        <taxon>Arthropoda</taxon>
        <taxon>Hexapoda</taxon>
        <taxon>Collembola</taxon>
        <taxon>Symphypleona</taxon>
        <taxon>Sminthuridae</taxon>
        <taxon>Allacma</taxon>
    </lineage>
</organism>
<comment type="caution">
    <text evidence="1">The sequence shown here is derived from an EMBL/GenBank/DDBJ whole genome shotgun (WGS) entry which is preliminary data.</text>
</comment>
<sequence length="66" mass="7201">LTVITAPASAAILPCKVGEIKLNFAAFLQVFESSSSNPTDPDRFTLLISTFAPYTFQTDPKYFLKG</sequence>
<dbReference type="AlphaFoldDB" id="A0A8J2P440"/>
<proteinExistence type="predicted"/>
<feature type="non-terminal residue" evidence="1">
    <location>
        <position position="66"/>
    </location>
</feature>
<evidence type="ECO:0000313" key="1">
    <source>
        <dbReference type="EMBL" id="CAG7787121.1"/>
    </source>
</evidence>